<dbReference type="GO" id="GO:0016787">
    <property type="term" value="F:hydrolase activity"/>
    <property type="evidence" value="ECO:0007669"/>
    <property type="project" value="UniProtKB-KW"/>
</dbReference>
<dbReference type="Pfam" id="PF00975">
    <property type="entry name" value="Thioesterase"/>
    <property type="match status" value="1"/>
</dbReference>
<evidence type="ECO:0000256" key="2">
    <source>
        <dbReference type="ARBA" id="ARBA00022801"/>
    </source>
</evidence>
<proteinExistence type="inferred from homology"/>
<keyword evidence="5" id="KW-1185">Reference proteome</keyword>
<accession>A0A561WBG1</accession>
<dbReference type="InterPro" id="IPR001031">
    <property type="entry name" value="Thioesterase"/>
</dbReference>
<dbReference type="InterPro" id="IPR020802">
    <property type="entry name" value="TesA-like"/>
</dbReference>
<dbReference type="OrthoDB" id="8480037at2"/>
<dbReference type="AlphaFoldDB" id="A0A561WBG1"/>
<dbReference type="SMART" id="SM00824">
    <property type="entry name" value="PKS_TE"/>
    <property type="match status" value="1"/>
</dbReference>
<dbReference type="EMBL" id="VIWY01000003">
    <property type="protein sequence ID" value="TWG21204.1"/>
    <property type="molecule type" value="Genomic_DNA"/>
</dbReference>
<gene>
    <name evidence="4" type="ORF">FHX34_103734</name>
</gene>
<evidence type="ECO:0000259" key="3">
    <source>
        <dbReference type="SMART" id="SM00824"/>
    </source>
</evidence>
<dbReference type="Proteomes" id="UP000320239">
    <property type="component" value="Unassembled WGS sequence"/>
</dbReference>
<evidence type="ECO:0000313" key="4">
    <source>
        <dbReference type="EMBL" id="TWG21204.1"/>
    </source>
</evidence>
<dbReference type="GO" id="GO:0008610">
    <property type="term" value="P:lipid biosynthetic process"/>
    <property type="evidence" value="ECO:0007669"/>
    <property type="project" value="TreeGrafter"/>
</dbReference>
<dbReference type="InterPro" id="IPR029058">
    <property type="entry name" value="AB_hydrolase_fold"/>
</dbReference>
<feature type="domain" description="Thioesterase TesA-like" evidence="3">
    <location>
        <begin position="19"/>
        <end position="236"/>
    </location>
</feature>
<dbReference type="PANTHER" id="PTHR11487">
    <property type="entry name" value="THIOESTERASE"/>
    <property type="match status" value="1"/>
</dbReference>
<protein>
    <submittedName>
        <fullName evidence="4">Surfactin synthase thioesterase subunit</fullName>
    </submittedName>
</protein>
<name>A0A561WBG1_ACTTI</name>
<dbReference type="RefSeq" id="WP_145830931.1">
    <property type="nucleotide sequence ID" value="NZ_BOMX01000116.1"/>
</dbReference>
<dbReference type="Gene3D" id="3.40.50.1820">
    <property type="entry name" value="alpha/beta hydrolase"/>
    <property type="match status" value="1"/>
</dbReference>
<organism evidence="4 5">
    <name type="scientific">Actinoplanes teichomyceticus</name>
    <dbReference type="NCBI Taxonomy" id="1867"/>
    <lineage>
        <taxon>Bacteria</taxon>
        <taxon>Bacillati</taxon>
        <taxon>Actinomycetota</taxon>
        <taxon>Actinomycetes</taxon>
        <taxon>Micromonosporales</taxon>
        <taxon>Micromonosporaceae</taxon>
        <taxon>Actinoplanes</taxon>
    </lineage>
</organism>
<comment type="caution">
    <text evidence="4">The sequence shown here is derived from an EMBL/GenBank/DDBJ whole genome shotgun (WGS) entry which is preliminary data.</text>
</comment>
<keyword evidence="2" id="KW-0378">Hydrolase</keyword>
<dbReference type="SUPFAM" id="SSF53474">
    <property type="entry name" value="alpha/beta-Hydrolases"/>
    <property type="match status" value="1"/>
</dbReference>
<reference evidence="4 5" key="1">
    <citation type="submission" date="2019-06" db="EMBL/GenBank/DDBJ databases">
        <title>Sequencing the genomes of 1000 actinobacteria strains.</title>
        <authorList>
            <person name="Klenk H.-P."/>
        </authorList>
    </citation>
    <scope>NUCLEOTIDE SEQUENCE [LARGE SCALE GENOMIC DNA]</scope>
    <source>
        <strain evidence="4 5">DSM 43866</strain>
    </source>
</reference>
<dbReference type="PANTHER" id="PTHR11487:SF0">
    <property type="entry name" value="S-ACYL FATTY ACID SYNTHASE THIOESTERASE, MEDIUM CHAIN"/>
    <property type="match status" value="1"/>
</dbReference>
<dbReference type="InterPro" id="IPR012223">
    <property type="entry name" value="TEII"/>
</dbReference>
<evidence type="ECO:0000256" key="1">
    <source>
        <dbReference type="ARBA" id="ARBA00007169"/>
    </source>
</evidence>
<comment type="similarity">
    <text evidence="1">Belongs to the thioesterase family.</text>
</comment>
<sequence length="244" mass="26801">MTDWIRAYRPTPEAPVQLVCLPHAGGSAPFFHPLAGALAPAAEVLAVQYPGRQERRSEPLIDSIDELAGHVTEELLTRTGRPVVLFGHSLGGLLAFEVARLLGAKGHPPAGLIVSGRRAPHLIRAGDRHLLADRDLLRHIATLGGTDPRVLADEELIRMALTVLRADYRAVETHRHEPGPPLGCPVTVLTGRDDPEVTAEDAQAWRRHTTADFEVITFPGGHFYLVEQQQAVIRVLSQRLARWR</sequence>
<evidence type="ECO:0000313" key="5">
    <source>
        <dbReference type="Proteomes" id="UP000320239"/>
    </source>
</evidence>